<accession>A0A9X4B1F2</accession>
<sequence length="197" mass="23199">METNKKKNNLIIPSTKVKDKKPNKLIPTSKVNSKVLIFSFKYFMCLSMKNKEFNNCFSSIYDYATWITFFIDRISNFSQMTLNEIACSGKTTRFHPVENGHLIKLKSILLKMGINVDQLFQQQEDESFYELSFGTGNGRMFGYLIDNQYYILLIDPNHLVYMNCEKGGKHDLLHKHYDPWNELLRNNKLVCNDELRR</sequence>
<dbReference type="RefSeq" id="WP_272470358.1">
    <property type="nucleotide sequence ID" value="NZ_JAMRYU010000010.1"/>
</dbReference>
<protein>
    <submittedName>
        <fullName evidence="1">Uncharacterized protein</fullName>
    </submittedName>
</protein>
<proteinExistence type="predicted"/>
<dbReference type="Proteomes" id="UP001141183">
    <property type="component" value="Unassembled WGS sequence"/>
</dbReference>
<name>A0A9X4B1F2_9CLOT</name>
<organism evidence="1 2">
    <name type="scientific">Clostridium tertium</name>
    <dbReference type="NCBI Taxonomy" id="1559"/>
    <lineage>
        <taxon>Bacteria</taxon>
        <taxon>Bacillati</taxon>
        <taxon>Bacillota</taxon>
        <taxon>Clostridia</taxon>
        <taxon>Eubacteriales</taxon>
        <taxon>Clostridiaceae</taxon>
        <taxon>Clostridium</taxon>
    </lineage>
</organism>
<gene>
    <name evidence="1" type="ORF">NE398_10975</name>
</gene>
<dbReference type="EMBL" id="JAMRYU010000010">
    <property type="protein sequence ID" value="MDC4240682.1"/>
    <property type="molecule type" value="Genomic_DNA"/>
</dbReference>
<reference evidence="1" key="1">
    <citation type="submission" date="2022-05" db="EMBL/GenBank/DDBJ databases">
        <title>Draft genome sequence of Clostridium tertium strain CP3 isolated from Peru.</title>
        <authorList>
            <person name="Hurtado R."/>
            <person name="Lima L."/>
            <person name="Sousa T."/>
            <person name="Jaiswal A.K."/>
            <person name="Tiwari S."/>
            <person name="Maturrano L."/>
            <person name="Brenig B."/>
            <person name="Azevedo V."/>
        </authorList>
    </citation>
    <scope>NUCLEOTIDE SEQUENCE</scope>
    <source>
        <strain evidence="1">CP3</strain>
    </source>
</reference>
<dbReference type="AlphaFoldDB" id="A0A9X4B1F2"/>
<comment type="caution">
    <text evidence="1">The sequence shown here is derived from an EMBL/GenBank/DDBJ whole genome shotgun (WGS) entry which is preliminary data.</text>
</comment>
<keyword evidence="2" id="KW-1185">Reference proteome</keyword>
<evidence type="ECO:0000313" key="1">
    <source>
        <dbReference type="EMBL" id="MDC4240682.1"/>
    </source>
</evidence>
<evidence type="ECO:0000313" key="2">
    <source>
        <dbReference type="Proteomes" id="UP001141183"/>
    </source>
</evidence>